<protein>
    <submittedName>
        <fullName evidence="2">Uncharacterized protein</fullName>
    </submittedName>
</protein>
<evidence type="ECO:0000313" key="3">
    <source>
        <dbReference type="Proteomes" id="UP000241462"/>
    </source>
</evidence>
<proteinExistence type="predicted"/>
<gene>
    <name evidence="2" type="ORF">BD289DRAFT_422442</name>
</gene>
<reference evidence="2 3" key="1">
    <citation type="journal article" date="2018" name="Mycol. Prog.">
        <title>Coniella lustricola, a new species from submerged detritus.</title>
        <authorList>
            <person name="Raudabaugh D.B."/>
            <person name="Iturriaga T."/>
            <person name="Carver A."/>
            <person name="Mondo S."/>
            <person name="Pangilinan J."/>
            <person name="Lipzen A."/>
            <person name="He G."/>
            <person name="Amirebrahimi M."/>
            <person name="Grigoriev I.V."/>
            <person name="Miller A.N."/>
        </authorList>
    </citation>
    <scope>NUCLEOTIDE SEQUENCE [LARGE SCALE GENOMIC DNA]</scope>
    <source>
        <strain evidence="2 3">B22-T-1</strain>
    </source>
</reference>
<evidence type="ECO:0000256" key="1">
    <source>
        <dbReference type="SAM" id="MobiDB-lite"/>
    </source>
</evidence>
<accession>A0A2T3AKY7</accession>
<name>A0A2T3AKY7_9PEZI</name>
<dbReference type="InParanoid" id="A0A2T3AKY7"/>
<organism evidence="2 3">
    <name type="scientific">Coniella lustricola</name>
    <dbReference type="NCBI Taxonomy" id="2025994"/>
    <lineage>
        <taxon>Eukaryota</taxon>
        <taxon>Fungi</taxon>
        <taxon>Dikarya</taxon>
        <taxon>Ascomycota</taxon>
        <taxon>Pezizomycotina</taxon>
        <taxon>Sordariomycetes</taxon>
        <taxon>Sordariomycetidae</taxon>
        <taxon>Diaporthales</taxon>
        <taxon>Schizoparmaceae</taxon>
        <taxon>Coniella</taxon>
    </lineage>
</organism>
<dbReference type="Proteomes" id="UP000241462">
    <property type="component" value="Unassembled WGS sequence"/>
</dbReference>
<evidence type="ECO:0000313" key="2">
    <source>
        <dbReference type="EMBL" id="PSS02322.1"/>
    </source>
</evidence>
<dbReference type="AlphaFoldDB" id="A0A2T3AKY7"/>
<keyword evidence="3" id="KW-1185">Reference proteome</keyword>
<dbReference type="EMBL" id="KZ678378">
    <property type="protein sequence ID" value="PSS02322.1"/>
    <property type="molecule type" value="Genomic_DNA"/>
</dbReference>
<feature type="region of interest" description="Disordered" evidence="1">
    <location>
        <begin position="39"/>
        <end position="61"/>
    </location>
</feature>
<sequence length="90" mass="10458">MLTRWLSMLLHYHHHHHHRYIVLCFVIASGHCRVCPSSELEVHTSQPRTSERDGPDSKQGWGKIKGVLICCWPARQPLDVCSFGLMRRRA</sequence>